<proteinExistence type="inferred from homology"/>
<dbReference type="InterPro" id="IPR000587">
    <property type="entry name" value="Creatinase_N"/>
</dbReference>
<comment type="similarity">
    <text evidence="2">Belongs to the peptidase M24B family.</text>
</comment>
<dbReference type="InterPro" id="IPR036005">
    <property type="entry name" value="Creatinase/aminopeptidase-like"/>
</dbReference>
<dbReference type="SUPFAM" id="SSF53092">
    <property type="entry name" value="Creatinase/prolidase N-terminal domain"/>
    <property type="match status" value="1"/>
</dbReference>
<dbReference type="Proteomes" id="UP000078516">
    <property type="component" value="Unassembled WGS sequence"/>
</dbReference>
<dbReference type="GO" id="GO:0008235">
    <property type="term" value="F:metalloexopeptidase activity"/>
    <property type="evidence" value="ECO:0007669"/>
    <property type="project" value="UniProtKB-ARBA"/>
</dbReference>
<reference evidence="6 7" key="1">
    <citation type="submission" date="2016-04" db="EMBL/GenBank/DDBJ databases">
        <title>Draft genome of an Enterococcus thailandicus strain isolated from bovine feces.</title>
        <authorList>
            <person name="Beukers A.G."/>
            <person name="Zaheer R."/>
            <person name="Goji N."/>
            <person name="Cook S.R."/>
            <person name="Amoako K."/>
            <person name="Chaves A.V."/>
            <person name="Ward M.P."/>
            <person name="Mcallister T.A."/>
        </authorList>
    </citation>
    <scope>NUCLEOTIDE SEQUENCE [LARGE SCALE GENOMIC DNA]</scope>
    <source>
        <strain evidence="6 7">F0711D 46</strain>
    </source>
</reference>
<dbReference type="PRINTS" id="PR00599">
    <property type="entry name" value="MAPEPTIDASE"/>
</dbReference>
<dbReference type="AlphaFoldDB" id="A0A179EQ76"/>
<organism evidence="6 7">
    <name type="scientific">Enterococcus thailandicus</name>
    <dbReference type="NCBI Taxonomy" id="417368"/>
    <lineage>
        <taxon>Bacteria</taxon>
        <taxon>Bacillati</taxon>
        <taxon>Bacillota</taxon>
        <taxon>Bacilli</taxon>
        <taxon>Lactobacillales</taxon>
        <taxon>Enterococcaceae</taxon>
        <taxon>Enterococcus</taxon>
    </lineage>
</organism>
<dbReference type="SUPFAM" id="SSF55920">
    <property type="entry name" value="Creatinase/aminopeptidase"/>
    <property type="match status" value="1"/>
</dbReference>
<evidence type="ECO:0000313" key="6">
    <source>
        <dbReference type="EMBL" id="OAQ55396.1"/>
    </source>
</evidence>
<accession>A0A179EQ76</accession>
<dbReference type="InterPro" id="IPR001714">
    <property type="entry name" value="Pept_M24_MAP"/>
</dbReference>
<gene>
    <name evidence="6" type="ORF">A6E74_07840</name>
</gene>
<comment type="caution">
    <text evidence="6">The sequence shown here is derived from an EMBL/GenBank/DDBJ whole genome shotgun (WGS) entry which is preliminary data.</text>
</comment>
<dbReference type="RefSeq" id="WP_067483839.1">
    <property type="nucleotide sequence ID" value="NZ_BSWU01000016.1"/>
</dbReference>
<dbReference type="EMBL" id="LWMN01000013">
    <property type="protein sequence ID" value="OAQ55396.1"/>
    <property type="molecule type" value="Genomic_DNA"/>
</dbReference>
<dbReference type="PANTHER" id="PTHR46112:SF10">
    <property type="entry name" value="DIPEPTIDASE YKVY-RELATED"/>
    <property type="match status" value="1"/>
</dbReference>
<dbReference type="Pfam" id="PF01321">
    <property type="entry name" value="Creatinase_N"/>
    <property type="match status" value="1"/>
</dbReference>
<comment type="cofactor">
    <cofactor evidence="1">
        <name>Mn(2+)</name>
        <dbReference type="ChEBI" id="CHEBI:29035"/>
    </cofactor>
</comment>
<dbReference type="GeneID" id="77486634"/>
<dbReference type="GO" id="GO:0004177">
    <property type="term" value="F:aminopeptidase activity"/>
    <property type="evidence" value="ECO:0007669"/>
    <property type="project" value="UniProtKB-ARBA"/>
</dbReference>
<dbReference type="PANTHER" id="PTHR46112">
    <property type="entry name" value="AMINOPEPTIDASE"/>
    <property type="match status" value="1"/>
</dbReference>
<protein>
    <submittedName>
        <fullName evidence="6">Dipeptidase</fullName>
    </submittedName>
</protein>
<evidence type="ECO:0000259" key="5">
    <source>
        <dbReference type="Pfam" id="PF01321"/>
    </source>
</evidence>
<feature type="domain" description="Creatinase N-terminal" evidence="5">
    <location>
        <begin position="6"/>
        <end position="137"/>
    </location>
</feature>
<keyword evidence="3" id="KW-0464">Manganese</keyword>
<dbReference type="Pfam" id="PF00557">
    <property type="entry name" value="Peptidase_M24"/>
    <property type="match status" value="1"/>
</dbReference>
<evidence type="ECO:0000256" key="3">
    <source>
        <dbReference type="ARBA" id="ARBA00023211"/>
    </source>
</evidence>
<evidence type="ECO:0000313" key="7">
    <source>
        <dbReference type="Proteomes" id="UP000078516"/>
    </source>
</evidence>
<evidence type="ECO:0000259" key="4">
    <source>
        <dbReference type="Pfam" id="PF00557"/>
    </source>
</evidence>
<evidence type="ECO:0000256" key="2">
    <source>
        <dbReference type="ARBA" id="ARBA00008766"/>
    </source>
</evidence>
<name>A0A179EQ76_ENTTH</name>
<dbReference type="KEGG" id="eth:CK496_03175"/>
<dbReference type="Gene3D" id="3.90.230.10">
    <property type="entry name" value="Creatinase/methionine aminopeptidase superfamily"/>
    <property type="match status" value="1"/>
</dbReference>
<dbReference type="InterPro" id="IPR050659">
    <property type="entry name" value="Peptidase_M24B"/>
</dbReference>
<dbReference type="InterPro" id="IPR000994">
    <property type="entry name" value="Pept_M24"/>
</dbReference>
<feature type="domain" description="Peptidase M24" evidence="4">
    <location>
        <begin position="149"/>
        <end position="350"/>
    </location>
</feature>
<dbReference type="CDD" id="cd01092">
    <property type="entry name" value="APP-like"/>
    <property type="match status" value="1"/>
</dbReference>
<keyword evidence="7" id="KW-1185">Reference proteome</keyword>
<dbReference type="Gene3D" id="3.40.350.10">
    <property type="entry name" value="Creatinase/prolidase N-terminal domain"/>
    <property type="match status" value="1"/>
</dbReference>
<dbReference type="InterPro" id="IPR029149">
    <property type="entry name" value="Creatin/AminoP/Spt16_N"/>
</dbReference>
<sequence length="367" mass="40955">MNNVKINELRQWMANNQVELAYISDPGHIAYFSGYESDPHERVLALFIPLEQDPFLFTPALEVDDAKNSGWTFDVRGYLDSENPWEIIGKEIRTRYGQPGNVGIEKNALTVERFDYMSDILSGTDFFTDLTPVIQRLQLIKTVEEKDKLIAAGKWADVAFEIGFKAVKEGITEQAIIAEIEYQLKKQGVSQMSFDTLVLAGKNAASPHGAPGNTQVKPNELVLFDLGVVWDGYCSDATRTIAYKKPTEFQEKIYNITLEAQLAAHDAVRPGITAGELDQIARGVIDSYGYGEYFNHRLGHGIGTTVHEYPSLVEGNDLVIEEGMCFSLEPGIYIPEQVGVRIEDCVYVTKDGCVPFTTTPKELLILE</sequence>
<evidence type="ECO:0000256" key="1">
    <source>
        <dbReference type="ARBA" id="ARBA00001936"/>
    </source>
</evidence>